<dbReference type="Proteomes" id="UP000013750">
    <property type="component" value="Unassembled WGS sequence"/>
</dbReference>
<evidence type="ECO:0000313" key="4">
    <source>
        <dbReference type="Proteomes" id="UP000014160"/>
    </source>
</evidence>
<gene>
    <name evidence="2" type="ORF">I592_04011</name>
    <name evidence="1" type="ORF">UKC_04007</name>
</gene>
<dbReference type="EMBL" id="AJDQ01000017">
    <property type="protein sequence ID" value="EOI53099.1"/>
    <property type="molecule type" value="Genomic_DNA"/>
</dbReference>
<dbReference type="SUPFAM" id="SSF46785">
    <property type="entry name" value="Winged helix' DNA-binding domain"/>
    <property type="match status" value="1"/>
</dbReference>
<organism evidence="1 3">
    <name type="scientific">Enterococcus gilvus ATCC BAA-350</name>
    <dbReference type="NCBI Taxonomy" id="1158614"/>
    <lineage>
        <taxon>Bacteria</taxon>
        <taxon>Bacillati</taxon>
        <taxon>Bacillota</taxon>
        <taxon>Bacilli</taxon>
        <taxon>Lactobacillales</taxon>
        <taxon>Enterococcaceae</taxon>
        <taxon>Enterococcus</taxon>
    </lineage>
</organism>
<dbReference type="RefSeq" id="WP_010782325.1">
    <property type="nucleotide sequence ID" value="NZ_ASWH01000003.1"/>
</dbReference>
<evidence type="ECO:0000313" key="2">
    <source>
        <dbReference type="EMBL" id="EOW78418.1"/>
    </source>
</evidence>
<evidence type="ECO:0008006" key="5">
    <source>
        <dbReference type="Google" id="ProtNLM"/>
    </source>
</evidence>
<dbReference type="Proteomes" id="UP000014160">
    <property type="component" value="Unassembled WGS sequence"/>
</dbReference>
<dbReference type="PATRIC" id="fig|1158614.3.peg.3998"/>
<evidence type="ECO:0000313" key="3">
    <source>
        <dbReference type="Proteomes" id="UP000013750"/>
    </source>
</evidence>
<protein>
    <recommendedName>
        <fullName evidence="5">Replication-relaxation</fullName>
    </recommendedName>
</protein>
<keyword evidence="4" id="KW-1185">Reference proteome</keyword>
<evidence type="ECO:0000313" key="1">
    <source>
        <dbReference type="EMBL" id="EOI53099.1"/>
    </source>
</evidence>
<comment type="caution">
    <text evidence="1">The sequence shown here is derived from an EMBL/GenBank/DDBJ whole genome shotgun (WGS) entry which is preliminary data.</text>
</comment>
<proteinExistence type="predicted"/>
<dbReference type="EMBL" id="ASWH01000003">
    <property type="protein sequence ID" value="EOW78418.1"/>
    <property type="molecule type" value="Genomic_DNA"/>
</dbReference>
<reference evidence="1 3" key="1">
    <citation type="submission" date="2013-02" db="EMBL/GenBank/DDBJ databases">
        <title>The Genome Sequence of Enterococcus gilvus ATCC BAA-350.</title>
        <authorList>
            <consortium name="The Broad Institute Genome Sequencing Platform"/>
            <consortium name="The Broad Institute Genome Sequencing Center for Infectious Disease"/>
            <person name="Earl A.M."/>
            <person name="Gilmore M.S."/>
            <person name="Lebreton F."/>
            <person name="Walker B."/>
            <person name="Young S.K."/>
            <person name="Zeng Q."/>
            <person name="Gargeya S."/>
            <person name="Fitzgerald M."/>
            <person name="Haas B."/>
            <person name="Abouelleil A."/>
            <person name="Alvarado L."/>
            <person name="Arachchi H.M."/>
            <person name="Berlin A.M."/>
            <person name="Chapman S.B."/>
            <person name="Dewar J."/>
            <person name="Goldberg J."/>
            <person name="Griggs A."/>
            <person name="Gujja S."/>
            <person name="Hansen M."/>
            <person name="Howarth C."/>
            <person name="Imamovic A."/>
            <person name="Larimer J."/>
            <person name="McCowan C."/>
            <person name="Murphy C."/>
            <person name="Neiman D."/>
            <person name="Pearson M."/>
            <person name="Priest M."/>
            <person name="Roberts A."/>
            <person name="Saif S."/>
            <person name="Shea T."/>
            <person name="Sisk P."/>
            <person name="Sykes S."/>
            <person name="Wortman J."/>
            <person name="Nusbaum C."/>
            <person name="Birren B."/>
        </authorList>
    </citation>
    <scope>NUCLEOTIDE SEQUENCE [LARGE SCALE GENOMIC DNA]</scope>
    <source>
        <strain evidence="1 3">ATCC BAA-350</strain>
    </source>
</reference>
<sequence>MNPILYNYHVNKYTNSSSKYLFLCILHELRIVSKYQMIELLNFSIDIKENGVTKIGDSLFKDEMIEKFKESNRVYYFLTKRGYQSVGGYYSLPKVPEYNLAHHLEINDYLISVIKRVKDMPSLKYIQSERRIVFETKDYTENSKGKKYFVPDFICRFLTKEEYEVDWCFEIELTLKSRHRYMKGIFPKYIKQLKKFEEEHLLYVTPSPIIKQELELYRQSFEIDDQVYNRLHIMSADNFNPEFTKLLTTDPYINW</sequence>
<dbReference type="AlphaFoldDB" id="R2XE32"/>
<dbReference type="OrthoDB" id="2192616at2"/>
<reference evidence="2 4" key="2">
    <citation type="submission" date="2013-03" db="EMBL/GenBank/DDBJ databases">
        <title>The Genome Sequence of Enterococcus gilvus ATCC BAA-350 (PacBio/Illumina hybrid assembly).</title>
        <authorList>
            <consortium name="The Broad Institute Genomics Platform"/>
            <consortium name="The Broad Institute Genome Sequencing Center for Infectious Disease"/>
            <person name="Earl A."/>
            <person name="Russ C."/>
            <person name="Gilmore M."/>
            <person name="Surin D."/>
            <person name="Walker B."/>
            <person name="Young S."/>
            <person name="Zeng Q."/>
            <person name="Gargeya S."/>
            <person name="Fitzgerald M."/>
            <person name="Haas B."/>
            <person name="Abouelleil A."/>
            <person name="Allen A.W."/>
            <person name="Alvarado L."/>
            <person name="Arachchi H.M."/>
            <person name="Berlin A.M."/>
            <person name="Chapman S.B."/>
            <person name="Gainer-Dewar J."/>
            <person name="Goldberg J."/>
            <person name="Griggs A."/>
            <person name="Gujja S."/>
            <person name="Hansen M."/>
            <person name="Howarth C."/>
            <person name="Imamovic A."/>
            <person name="Ireland A."/>
            <person name="Larimer J."/>
            <person name="McCowan C."/>
            <person name="Murphy C."/>
            <person name="Pearson M."/>
            <person name="Poon T.W."/>
            <person name="Priest M."/>
            <person name="Roberts A."/>
            <person name="Saif S."/>
            <person name="Shea T."/>
            <person name="Sisk P."/>
            <person name="Sykes S."/>
            <person name="Wortman J."/>
            <person name="Nusbaum C."/>
            <person name="Birren B."/>
        </authorList>
    </citation>
    <scope>NUCLEOTIDE SEQUENCE [LARGE SCALE GENOMIC DNA]</scope>
    <source>
        <strain evidence="2 4">ATCC BAA-350</strain>
    </source>
</reference>
<name>R2XE32_9ENTE</name>
<accession>R2XE32</accession>
<dbReference type="HOGENOM" id="CLU_095263_0_0_9"/>
<dbReference type="InterPro" id="IPR036390">
    <property type="entry name" value="WH_DNA-bd_sf"/>
</dbReference>
<dbReference type="eggNOG" id="COG1733">
    <property type="taxonomic scope" value="Bacteria"/>
</dbReference>